<protein>
    <submittedName>
        <fullName evidence="10">Hydrogenase nickel incorporation protein HypB</fullName>
    </submittedName>
</protein>
<dbReference type="Proteomes" id="UP000309544">
    <property type="component" value="Unassembled WGS sequence"/>
</dbReference>
<dbReference type="InterPro" id="IPR004392">
    <property type="entry name" value="Hyd_mat_HypB"/>
</dbReference>
<keyword evidence="7" id="KW-0342">GTP-binding</keyword>
<dbReference type="GO" id="GO:0005525">
    <property type="term" value="F:GTP binding"/>
    <property type="evidence" value="ECO:0007669"/>
    <property type="project" value="UniProtKB-KW"/>
</dbReference>
<feature type="region of interest" description="Disordered" evidence="8">
    <location>
        <begin position="16"/>
        <end position="62"/>
    </location>
</feature>
<sequence length="281" mass="31010">MCDTCGCSSEGGAVLRRPGSEGWHVHLHDGNHGHHHHEHDGHGHHNHHDAHDHHGHQHDTREGQRVVMEQDVLLQNNLLAERNRGWFEGRGVLALNLLSSPGSGKTTLLEKTIPWLGDDCPAAVIEGDQQTMRDAERIDALGVPVIQVNTGTGCHLDAAMVGRAAKEMELPRGAVLFIENVGNLVCPALFDLGEAMKIVIISVTEGDDKPLKYPTMFQEADICILNKTDLLPYVAFDVERCKENAMKVNHRLGWFEVSAATGEGMEAWIAWLHQQIEAQKA</sequence>
<keyword evidence="11" id="KW-1185">Reference proteome</keyword>
<evidence type="ECO:0000256" key="2">
    <source>
        <dbReference type="ARBA" id="ARBA00022596"/>
    </source>
</evidence>
<proteinExistence type="inferred from homology"/>
<reference evidence="10 11" key="1">
    <citation type="submission" date="2019-05" db="EMBL/GenBank/DDBJ databases">
        <title>Draft Whole-Genome sequence of the green sulfur bacterium Prosthecochloris vibrioformis DSM 260.</title>
        <authorList>
            <person name="Meyer T.E."/>
            <person name="Kyndt J.A."/>
        </authorList>
    </citation>
    <scope>NUCLEOTIDE SEQUENCE [LARGE SCALE GENOMIC DNA]</scope>
    <source>
        <strain evidence="10 11">DSM 260</strain>
    </source>
</reference>
<dbReference type="RefSeq" id="WP_139626185.1">
    <property type="nucleotide sequence ID" value="NZ_VDCI01000001.1"/>
</dbReference>
<evidence type="ECO:0000256" key="6">
    <source>
        <dbReference type="ARBA" id="ARBA00022833"/>
    </source>
</evidence>
<keyword evidence="5" id="KW-0378">Hydrolase</keyword>
<keyword evidence="3" id="KW-0479">Metal-binding</keyword>
<evidence type="ECO:0000256" key="7">
    <source>
        <dbReference type="ARBA" id="ARBA00023134"/>
    </source>
</evidence>
<dbReference type="GO" id="GO:0051604">
    <property type="term" value="P:protein maturation"/>
    <property type="evidence" value="ECO:0007669"/>
    <property type="project" value="InterPro"/>
</dbReference>
<evidence type="ECO:0000256" key="8">
    <source>
        <dbReference type="SAM" id="MobiDB-lite"/>
    </source>
</evidence>
<dbReference type="EMBL" id="VDCI01000001">
    <property type="protein sequence ID" value="TNJ38079.1"/>
    <property type="molecule type" value="Genomic_DNA"/>
</dbReference>
<evidence type="ECO:0000256" key="3">
    <source>
        <dbReference type="ARBA" id="ARBA00022723"/>
    </source>
</evidence>
<dbReference type="GO" id="GO:0003924">
    <property type="term" value="F:GTPase activity"/>
    <property type="evidence" value="ECO:0007669"/>
    <property type="project" value="InterPro"/>
</dbReference>
<feature type="domain" description="CobW/HypB/UreG nucleotide-binding" evidence="9">
    <location>
        <begin position="97"/>
        <end position="252"/>
    </location>
</feature>
<keyword evidence="6" id="KW-0862">Zinc</keyword>
<dbReference type="InterPro" id="IPR003495">
    <property type="entry name" value="CobW/HypB/UreG_nucleotide-bd"/>
</dbReference>
<feature type="compositionally biased region" description="Basic and acidic residues" evidence="8">
    <location>
        <begin position="23"/>
        <end position="62"/>
    </location>
</feature>
<accession>A0A5C4S4P3</accession>
<evidence type="ECO:0000313" key="11">
    <source>
        <dbReference type="Proteomes" id="UP000309544"/>
    </source>
</evidence>
<evidence type="ECO:0000256" key="4">
    <source>
        <dbReference type="ARBA" id="ARBA00022741"/>
    </source>
</evidence>
<organism evidence="10 11">
    <name type="scientific">Prosthecochloris vibrioformis</name>
    <name type="common">Chlorobium vibrioforme</name>
    <dbReference type="NCBI Taxonomy" id="1098"/>
    <lineage>
        <taxon>Bacteria</taxon>
        <taxon>Pseudomonadati</taxon>
        <taxon>Chlorobiota</taxon>
        <taxon>Chlorobiia</taxon>
        <taxon>Chlorobiales</taxon>
        <taxon>Chlorobiaceae</taxon>
        <taxon>Prosthecochloris</taxon>
    </lineage>
</organism>
<comment type="caution">
    <text evidence="10">The sequence shown here is derived from an EMBL/GenBank/DDBJ whole genome shotgun (WGS) entry which is preliminary data.</text>
</comment>
<dbReference type="InterPro" id="IPR027417">
    <property type="entry name" value="P-loop_NTPase"/>
</dbReference>
<dbReference type="AlphaFoldDB" id="A0A5C4S4P3"/>
<dbReference type="SUPFAM" id="SSF52540">
    <property type="entry name" value="P-loop containing nucleoside triphosphate hydrolases"/>
    <property type="match status" value="1"/>
</dbReference>
<keyword evidence="4" id="KW-0547">Nucleotide-binding</keyword>
<dbReference type="CDD" id="cd05390">
    <property type="entry name" value="HypB"/>
    <property type="match status" value="1"/>
</dbReference>
<evidence type="ECO:0000256" key="5">
    <source>
        <dbReference type="ARBA" id="ARBA00022801"/>
    </source>
</evidence>
<dbReference type="PANTHER" id="PTHR30134:SF2">
    <property type="entry name" value="HYDROGENASE MATURATION FACTOR HYPB"/>
    <property type="match status" value="1"/>
</dbReference>
<dbReference type="Gene3D" id="3.40.50.300">
    <property type="entry name" value="P-loop containing nucleotide triphosphate hydrolases"/>
    <property type="match status" value="1"/>
</dbReference>
<name>A0A5C4S4P3_PROVB</name>
<dbReference type="Pfam" id="PF02492">
    <property type="entry name" value="cobW"/>
    <property type="match status" value="1"/>
</dbReference>
<dbReference type="NCBIfam" id="TIGR00073">
    <property type="entry name" value="hypB"/>
    <property type="match status" value="1"/>
</dbReference>
<gene>
    <name evidence="10" type="primary">hypB</name>
    <name evidence="10" type="ORF">FGF68_02550</name>
</gene>
<evidence type="ECO:0000259" key="9">
    <source>
        <dbReference type="Pfam" id="PF02492"/>
    </source>
</evidence>
<dbReference type="PANTHER" id="PTHR30134">
    <property type="entry name" value="HYDROGENASE PROTEIN ASSEMBLY PROTEIN, NICKEL CHAPERONE"/>
    <property type="match status" value="1"/>
</dbReference>
<evidence type="ECO:0000313" key="10">
    <source>
        <dbReference type="EMBL" id="TNJ38079.1"/>
    </source>
</evidence>
<comment type="similarity">
    <text evidence="1">Belongs to the SIMIBI class G3E GTPase family. HypB/HupM subfamily.</text>
</comment>
<dbReference type="GO" id="GO:0016151">
    <property type="term" value="F:nickel cation binding"/>
    <property type="evidence" value="ECO:0007669"/>
    <property type="project" value="InterPro"/>
</dbReference>
<evidence type="ECO:0000256" key="1">
    <source>
        <dbReference type="ARBA" id="ARBA00006211"/>
    </source>
</evidence>
<dbReference type="GO" id="GO:0008270">
    <property type="term" value="F:zinc ion binding"/>
    <property type="evidence" value="ECO:0007669"/>
    <property type="project" value="TreeGrafter"/>
</dbReference>
<keyword evidence="2" id="KW-0533">Nickel</keyword>